<dbReference type="InterPro" id="IPR007167">
    <property type="entry name" value="Fe-transptr_FeoA-like"/>
</dbReference>
<protein>
    <recommendedName>
        <fullName evidence="2">Ferrous iron transporter FeoA-like domain-containing protein</fullName>
    </recommendedName>
</protein>
<organism evidence="3 4">
    <name type="scientific">Corynebacterium flavescens</name>
    <dbReference type="NCBI Taxonomy" id="28028"/>
    <lineage>
        <taxon>Bacteria</taxon>
        <taxon>Bacillati</taxon>
        <taxon>Actinomycetota</taxon>
        <taxon>Actinomycetes</taxon>
        <taxon>Mycobacteriales</taxon>
        <taxon>Corynebacteriaceae</taxon>
        <taxon>Corynebacterium</taxon>
    </lineage>
</organism>
<dbReference type="AlphaFoldDB" id="A0AB73B6V2"/>
<name>A0AB73B6V2_CORFL</name>
<dbReference type="InterPro" id="IPR038157">
    <property type="entry name" value="FeoA_core_dom"/>
</dbReference>
<evidence type="ECO:0000313" key="4">
    <source>
        <dbReference type="Proteomes" id="UP000315353"/>
    </source>
</evidence>
<dbReference type="GO" id="GO:0046914">
    <property type="term" value="F:transition metal ion binding"/>
    <property type="evidence" value="ECO:0007669"/>
    <property type="project" value="InterPro"/>
</dbReference>
<accession>A0AB73B6V2</accession>
<sequence length="95" mass="10250">MSFLRRAASGDTPAQPLLSLFSIPVGHSCVLQHVGEEFLSRPMRQRMAELGLRAGTHIAICQKTAGGGRVLRIGNTRYAVDKDTSKQLMVAAGEN</sequence>
<gene>
    <name evidence="3" type="ORF">CFL01nite_10290</name>
</gene>
<dbReference type="GeneID" id="82879821"/>
<dbReference type="Gene3D" id="2.30.30.90">
    <property type="match status" value="1"/>
</dbReference>
<dbReference type="InterPro" id="IPR008988">
    <property type="entry name" value="Transcriptional_repressor_C"/>
</dbReference>
<reference evidence="3 4" key="1">
    <citation type="submission" date="2019-06" db="EMBL/GenBank/DDBJ databases">
        <title>Whole genome shotgun sequence of Corynebacterium flavescens NBRC 14136.</title>
        <authorList>
            <person name="Hosoyama A."/>
            <person name="Uohara A."/>
            <person name="Ohji S."/>
            <person name="Ichikawa N."/>
        </authorList>
    </citation>
    <scope>NUCLEOTIDE SEQUENCE [LARGE SCALE GENOMIC DNA]</scope>
    <source>
        <strain evidence="3 4">NBRC 14136</strain>
    </source>
</reference>
<dbReference type="RefSeq" id="WP_075729374.1">
    <property type="nucleotide sequence ID" value="NZ_CP009246.1"/>
</dbReference>
<dbReference type="SUPFAM" id="SSF50037">
    <property type="entry name" value="C-terminal domain of transcriptional repressors"/>
    <property type="match status" value="1"/>
</dbReference>
<comment type="caution">
    <text evidence="3">The sequence shown here is derived from an EMBL/GenBank/DDBJ whole genome shotgun (WGS) entry which is preliminary data.</text>
</comment>
<dbReference type="SMART" id="SM00899">
    <property type="entry name" value="FeoA"/>
    <property type="match status" value="1"/>
</dbReference>
<feature type="domain" description="Ferrous iron transporter FeoA-like" evidence="2">
    <location>
        <begin position="18"/>
        <end position="92"/>
    </location>
</feature>
<evidence type="ECO:0000256" key="1">
    <source>
        <dbReference type="ARBA" id="ARBA00023004"/>
    </source>
</evidence>
<dbReference type="Proteomes" id="UP000315353">
    <property type="component" value="Unassembled WGS sequence"/>
</dbReference>
<proteinExistence type="predicted"/>
<dbReference type="EMBL" id="BJNB01000012">
    <property type="protein sequence ID" value="GEB97534.1"/>
    <property type="molecule type" value="Genomic_DNA"/>
</dbReference>
<keyword evidence="1" id="KW-0408">Iron</keyword>
<evidence type="ECO:0000259" key="2">
    <source>
        <dbReference type="SMART" id="SM00899"/>
    </source>
</evidence>
<dbReference type="Pfam" id="PF04023">
    <property type="entry name" value="FeoA"/>
    <property type="match status" value="1"/>
</dbReference>
<evidence type="ECO:0000313" key="3">
    <source>
        <dbReference type="EMBL" id="GEB97534.1"/>
    </source>
</evidence>